<dbReference type="Pfam" id="PF19461">
    <property type="entry name" value="DUF5998"/>
    <property type="match status" value="1"/>
</dbReference>
<name>A0A0A8T9J0_9ACTN</name>
<dbReference type="OrthoDB" id="3725224at2"/>
<evidence type="ECO:0000313" key="2">
    <source>
        <dbReference type="Proteomes" id="UP000250080"/>
    </source>
</evidence>
<proteinExistence type="predicted"/>
<dbReference type="Proteomes" id="UP000250080">
    <property type="component" value="Chromosome I"/>
</dbReference>
<gene>
    <name evidence="1" type="ORF">PFR_JS23_972</name>
</gene>
<dbReference type="GeneID" id="61222062"/>
<dbReference type="InterPro" id="IPR046040">
    <property type="entry name" value="DUF5998"/>
</dbReference>
<organism evidence="1 2">
    <name type="scientific">Propionibacterium freudenreichii</name>
    <dbReference type="NCBI Taxonomy" id="1744"/>
    <lineage>
        <taxon>Bacteria</taxon>
        <taxon>Bacillati</taxon>
        <taxon>Actinomycetota</taxon>
        <taxon>Actinomycetes</taxon>
        <taxon>Propionibacteriales</taxon>
        <taxon>Propionibacteriaceae</taxon>
        <taxon>Propionibacterium</taxon>
    </lineage>
</organism>
<dbReference type="AlphaFoldDB" id="A0A0A8T9J0"/>
<accession>A0A0A8T9J0</accession>
<reference evidence="1 2" key="1">
    <citation type="submission" date="2016-09" db="EMBL/GenBank/DDBJ databases">
        <authorList>
            <person name="Laine KS P."/>
        </authorList>
    </citation>
    <scope>NUCLEOTIDE SEQUENCE [LARGE SCALE GENOMIC DNA]</scope>
    <source>
        <strain evidence="1">PFRJS-23</strain>
    </source>
</reference>
<dbReference type="EMBL" id="LT618793">
    <property type="protein sequence ID" value="SCQ78013.1"/>
    <property type="molecule type" value="Genomic_DNA"/>
</dbReference>
<dbReference type="OMA" id="CEADHGY"/>
<dbReference type="RefSeq" id="WP_013161166.1">
    <property type="nucleotide sequence ID" value="NZ_CCYN01000033.1"/>
</dbReference>
<sequence length="197" mass="21418">MITGSAHTLPTALRTQIADCGFFPQFVSDSVSMALGDEPLVDHLVQQEATVGPEGIIRHLTVLVLTAARLVVAHTDENSDEHDRPTAVTTTESVPLWRMGAVSLSRVVSHPEDYGEANSQVVETWLSLSWDTMHRLEVVPVHCVDPECRADHGFNGEMVSEDITLRMSPAADGQANVDHLVNFATRLQRMVAAAGRG</sequence>
<evidence type="ECO:0000313" key="1">
    <source>
        <dbReference type="EMBL" id="SCQ78013.1"/>
    </source>
</evidence>
<protein>
    <submittedName>
        <fullName evidence="1">Phosphodiesterase I</fullName>
    </submittedName>
</protein>